<gene>
    <name evidence="2" type="ORF">MiSe_79160</name>
</gene>
<comment type="caution">
    <text evidence="2">The sequence shown here is derived from an EMBL/GenBank/DDBJ whole genome shotgun (WGS) entry which is preliminary data.</text>
</comment>
<dbReference type="AlphaFoldDB" id="A0AAV3XPM5"/>
<name>A0AAV3XPM5_9CYAN</name>
<feature type="domain" description="Min27-like integrase DNA-binding" evidence="1">
    <location>
        <begin position="9"/>
        <end position="61"/>
    </location>
</feature>
<dbReference type="Pfam" id="PF12167">
    <property type="entry name" value="Arm-DNA-bind_2"/>
    <property type="match status" value="1"/>
</dbReference>
<protein>
    <submittedName>
        <fullName evidence="2">Integrase</fullName>
    </submittedName>
</protein>
<evidence type="ECO:0000313" key="2">
    <source>
        <dbReference type="EMBL" id="GET43095.1"/>
    </source>
</evidence>
<evidence type="ECO:0000313" key="3">
    <source>
        <dbReference type="Proteomes" id="UP001050975"/>
    </source>
</evidence>
<sequence length="83" mass="9250">MKAPKGTVGIETHHGWLRLRLPRTVTTGSSRYFSLGLQDTPDNRKKAQVIAWDIETDIQGGLLRAMRQLPSQAPSLTRSPQPN</sequence>
<dbReference type="Proteomes" id="UP001050975">
    <property type="component" value="Unassembled WGS sequence"/>
</dbReference>
<evidence type="ECO:0000259" key="1">
    <source>
        <dbReference type="Pfam" id="PF12167"/>
    </source>
</evidence>
<dbReference type="EMBL" id="BLAY01000199">
    <property type="protein sequence ID" value="GET43095.1"/>
    <property type="molecule type" value="Genomic_DNA"/>
</dbReference>
<dbReference type="InterPro" id="IPR022000">
    <property type="entry name" value="Min27-like_integrase_DNA_bind"/>
</dbReference>
<proteinExistence type="predicted"/>
<organism evidence="2 3">
    <name type="scientific">Microseira wollei NIES-4236</name>
    <dbReference type="NCBI Taxonomy" id="2530354"/>
    <lineage>
        <taxon>Bacteria</taxon>
        <taxon>Bacillati</taxon>
        <taxon>Cyanobacteriota</taxon>
        <taxon>Cyanophyceae</taxon>
        <taxon>Oscillatoriophycideae</taxon>
        <taxon>Aerosakkonematales</taxon>
        <taxon>Aerosakkonemataceae</taxon>
        <taxon>Microseira</taxon>
    </lineage>
</organism>
<accession>A0AAV3XPM5</accession>
<dbReference type="RefSeq" id="WP_226591552.1">
    <property type="nucleotide sequence ID" value="NZ_BLAY01000199.1"/>
</dbReference>
<reference evidence="2" key="1">
    <citation type="submission" date="2019-10" db="EMBL/GenBank/DDBJ databases">
        <title>Draft genome sequece of Microseira wollei NIES-4236.</title>
        <authorList>
            <person name="Yamaguchi H."/>
            <person name="Suzuki S."/>
            <person name="Kawachi M."/>
        </authorList>
    </citation>
    <scope>NUCLEOTIDE SEQUENCE</scope>
    <source>
        <strain evidence="2">NIES-4236</strain>
    </source>
</reference>
<keyword evidence="3" id="KW-1185">Reference proteome</keyword>